<gene>
    <name evidence="1" type="ORF">GCM10023188_19130</name>
</gene>
<reference evidence="2" key="1">
    <citation type="journal article" date="2019" name="Int. J. Syst. Evol. Microbiol.">
        <title>The Global Catalogue of Microorganisms (GCM) 10K type strain sequencing project: providing services to taxonomists for standard genome sequencing and annotation.</title>
        <authorList>
            <consortium name="The Broad Institute Genomics Platform"/>
            <consortium name="The Broad Institute Genome Sequencing Center for Infectious Disease"/>
            <person name="Wu L."/>
            <person name="Ma J."/>
        </authorList>
    </citation>
    <scope>NUCLEOTIDE SEQUENCE [LARGE SCALE GENOMIC DNA]</scope>
    <source>
        <strain evidence="2">JCM 17926</strain>
    </source>
</reference>
<organism evidence="1 2">
    <name type="scientific">Pontibacter saemangeumensis</name>
    <dbReference type="NCBI Taxonomy" id="1084525"/>
    <lineage>
        <taxon>Bacteria</taxon>
        <taxon>Pseudomonadati</taxon>
        <taxon>Bacteroidota</taxon>
        <taxon>Cytophagia</taxon>
        <taxon>Cytophagales</taxon>
        <taxon>Hymenobacteraceae</taxon>
        <taxon>Pontibacter</taxon>
    </lineage>
</organism>
<dbReference type="EMBL" id="BAABHC010000010">
    <property type="protein sequence ID" value="GAA4431515.1"/>
    <property type="molecule type" value="Genomic_DNA"/>
</dbReference>
<dbReference type="Proteomes" id="UP001500552">
    <property type="component" value="Unassembled WGS sequence"/>
</dbReference>
<accession>A0ABP8LLU6</accession>
<dbReference type="RefSeq" id="WP_345158615.1">
    <property type="nucleotide sequence ID" value="NZ_BAABHC010000010.1"/>
</dbReference>
<protein>
    <recommendedName>
        <fullName evidence="3">Ribbon-helix-helix protein, copG family</fullName>
    </recommendedName>
</protein>
<evidence type="ECO:0000313" key="1">
    <source>
        <dbReference type="EMBL" id="GAA4431515.1"/>
    </source>
</evidence>
<evidence type="ECO:0000313" key="2">
    <source>
        <dbReference type="Proteomes" id="UP001500552"/>
    </source>
</evidence>
<comment type="caution">
    <text evidence="1">The sequence shown here is derived from an EMBL/GenBank/DDBJ whole genome shotgun (WGS) entry which is preliminary data.</text>
</comment>
<sequence length="87" mass="10324">MAKNDFADDLKAKNKPKTVEYHYRKKGKNGRKKDVVTYSIHPMLADKIERWAYHARKDRSEIVEAILQEALKERDFEPIPEDRPLEL</sequence>
<proteinExistence type="predicted"/>
<name>A0ABP8LLU6_9BACT</name>
<evidence type="ECO:0008006" key="3">
    <source>
        <dbReference type="Google" id="ProtNLM"/>
    </source>
</evidence>
<keyword evidence="2" id="KW-1185">Reference proteome</keyword>